<proteinExistence type="predicted"/>
<sequence>MDMVNNGNGSGSGSVVNDSNGRRSHSNSVRNRSNCRSRSRSNVRGGSSSGSAINSNDQRSDHWSNGKENSSTTVLNDWNFEYTDVMYVSTLGDLTTPLIVSVESGEYNVRILKDKVGIGYVLCLKDKPIEGMKNVTKAFTSRADNPGFDHFGPCADSITNKHILKLVRNNIFKYFNVEPHHIETLQEELEYCDDDDSEENYNDYSAEKLKFIFINLMLQTKAIPFQMPIIFYLNVQLCHHDLKNIRMFDEHVYRANDNCYVYWKVYCGHRQIGIAIQQNEIIDFSESGNGGVLAYSEDKKKAYALGNCMFNYKNFYILFENALESESLLYNRN</sequence>
<evidence type="ECO:0000256" key="1">
    <source>
        <dbReference type="SAM" id="MobiDB-lite"/>
    </source>
</evidence>
<reference evidence="2" key="1">
    <citation type="submission" date="2016-02" db="EMBL/GenBank/DDBJ databases">
        <authorList>
            <person name="Wen L."/>
            <person name="He K."/>
            <person name="Yang H."/>
        </authorList>
    </citation>
    <scope>NUCLEOTIDE SEQUENCE</scope>
    <source>
        <strain evidence="2">164</strain>
    </source>
</reference>
<dbReference type="EMBL" id="KU696416">
    <property type="protein sequence ID" value="ANW12326.1"/>
    <property type="molecule type" value="Genomic_DNA"/>
</dbReference>
<feature type="region of interest" description="Disordered" evidence="1">
    <location>
        <begin position="1"/>
        <end position="70"/>
    </location>
</feature>
<name>A0A1B1V5P2_9ABAC</name>
<organism evidence="2">
    <name type="scientific">Malacosoma sp. alphabaculovirus</name>
    <dbReference type="NCBI Taxonomy" id="1881632"/>
    <lineage>
        <taxon>Viruses</taxon>
        <taxon>Viruses incertae sedis</taxon>
        <taxon>Naldaviricetes</taxon>
        <taxon>Lefavirales</taxon>
        <taxon>Baculoviridae</taxon>
        <taxon>Alphabaculovirus</taxon>
    </lineage>
</organism>
<evidence type="ECO:0000313" key="2">
    <source>
        <dbReference type="EMBL" id="ANW12326.1"/>
    </source>
</evidence>
<feature type="compositionally biased region" description="Low complexity" evidence="1">
    <location>
        <begin position="1"/>
        <end position="19"/>
    </location>
</feature>
<accession>A0A1B1V5P2</accession>
<feature type="compositionally biased region" description="Low complexity" evidence="1">
    <location>
        <begin position="42"/>
        <end position="51"/>
    </location>
</feature>
<gene>
    <name evidence="2" type="primary">masp13.2</name>
</gene>
<protein>
    <submittedName>
        <fullName evidence="2">Uncharacterized protein</fullName>
    </submittedName>
</protein>